<dbReference type="Pfam" id="PF08240">
    <property type="entry name" value="ADH_N"/>
    <property type="match status" value="1"/>
</dbReference>
<sequence length="345" mass="37142">MTSPTTTLTDVVLPGVVLPDGLIVRQLPMPCPAPGQVLIKMLATGVSFAEQQMRRNRYPGQPKFPFVPGYDIVGIVTATGNGCDEALAGRRVAAVIKTGGWSTHVLVDARDVVLVPDELDAAEAESVVVNGVTAWQMLHRKARVKSGDTILVHGANGGVGSTLVQLARNAGVHVIGTASPRYHAQLRELGVEPIDYNDPDLGAQVRQIAPGGVDAVFDHLGEESFKRSFNLLSPGGTLVAYGTAAQRDETNNINLSFLSFYFRLMLWTLLPNRRRALFFNFWEGKTLHAKAFRGNLSADLTTVLGLLVDGKITANVAARIPLREANRAMTLAESKTVFGKVVLIP</sequence>
<dbReference type="Proteomes" id="UP001595773">
    <property type="component" value="Unassembled WGS sequence"/>
</dbReference>
<protein>
    <submittedName>
        <fullName evidence="2">Medium chain dehydrogenase/reductase family protein</fullName>
    </submittedName>
</protein>
<accession>A0ABV8R1J3</accession>
<dbReference type="Gene3D" id="3.40.50.720">
    <property type="entry name" value="NAD(P)-binding Rossmann-like Domain"/>
    <property type="match status" value="1"/>
</dbReference>
<dbReference type="PANTHER" id="PTHR43677:SF4">
    <property type="entry name" value="QUINONE OXIDOREDUCTASE-LIKE PROTEIN 2"/>
    <property type="match status" value="1"/>
</dbReference>
<dbReference type="PANTHER" id="PTHR43677">
    <property type="entry name" value="SHORT-CHAIN DEHYDROGENASE/REDUCTASE"/>
    <property type="match status" value="1"/>
</dbReference>
<dbReference type="InterPro" id="IPR013154">
    <property type="entry name" value="ADH-like_N"/>
</dbReference>
<dbReference type="RefSeq" id="WP_230066710.1">
    <property type="nucleotide sequence ID" value="NZ_BAABLL010000008.1"/>
</dbReference>
<dbReference type="Gene3D" id="3.90.180.10">
    <property type="entry name" value="Medium-chain alcohol dehydrogenases, catalytic domain"/>
    <property type="match status" value="1"/>
</dbReference>
<dbReference type="SUPFAM" id="SSF50129">
    <property type="entry name" value="GroES-like"/>
    <property type="match status" value="1"/>
</dbReference>
<keyword evidence="3" id="KW-1185">Reference proteome</keyword>
<proteinExistence type="predicted"/>
<evidence type="ECO:0000313" key="2">
    <source>
        <dbReference type="EMBL" id="MFC4266349.1"/>
    </source>
</evidence>
<organism evidence="2 3">
    <name type="scientific">Arthrobacter cryoconiti</name>
    <dbReference type="NCBI Taxonomy" id="748907"/>
    <lineage>
        <taxon>Bacteria</taxon>
        <taxon>Bacillati</taxon>
        <taxon>Actinomycetota</taxon>
        <taxon>Actinomycetes</taxon>
        <taxon>Micrococcales</taxon>
        <taxon>Micrococcaceae</taxon>
        <taxon>Arthrobacter</taxon>
    </lineage>
</organism>
<dbReference type="Pfam" id="PF13602">
    <property type="entry name" value="ADH_zinc_N_2"/>
    <property type="match status" value="1"/>
</dbReference>
<dbReference type="InterPro" id="IPR020843">
    <property type="entry name" value="ER"/>
</dbReference>
<dbReference type="CDD" id="cd08273">
    <property type="entry name" value="MDR8"/>
    <property type="match status" value="1"/>
</dbReference>
<name>A0ABV8R1J3_9MICC</name>
<dbReference type="SMART" id="SM00829">
    <property type="entry name" value="PKS_ER"/>
    <property type="match status" value="1"/>
</dbReference>
<reference evidence="3" key="1">
    <citation type="journal article" date="2019" name="Int. J. Syst. Evol. Microbiol.">
        <title>The Global Catalogue of Microorganisms (GCM) 10K type strain sequencing project: providing services to taxonomists for standard genome sequencing and annotation.</title>
        <authorList>
            <consortium name="The Broad Institute Genomics Platform"/>
            <consortium name="The Broad Institute Genome Sequencing Center for Infectious Disease"/>
            <person name="Wu L."/>
            <person name="Ma J."/>
        </authorList>
    </citation>
    <scope>NUCLEOTIDE SEQUENCE [LARGE SCALE GENOMIC DNA]</scope>
    <source>
        <strain evidence="3">CGMCC 1.10698</strain>
    </source>
</reference>
<dbReference type="InterPro" id="IPR036291">
    <property type="entry name" value="NAD(P)-bd_dom_sf"/>
</dbReference>
<dbReference type="EMBL" id="JBHSCQ010000020">
    <property type="protein sequence ID" value="MFC4266349.1"/>
    <property type="molecule type" value="Genomic_DNA"/>
</dbReference>
<evidence type="ECO:0000259" key="1">
    <source>
        <dbReference type="SMART" id="SM00829"/>
    </source>
</evidence>
<dbReference type="InterPro" id="IPR011032">
    <property type="entry name" value="GroES-like_sf"/>
</dbReference>
<comment type="caution">
    <text evidence="2">The sequence shown here is derived from an EMBL/GenBank/DDBJ whole genome shotgun (WGS) entry which is preliminary data.</text>
</comment>
<dbReference type="SUPFAM" id="SSF51735">
    <property type="entry name" value="NAD(P)-binding Rossmann-fold domains"/>
    <property type="match status" value="1"/>
</dbReference>
<gene>
    <name evidence="2" type="ORF">ACFOW9_12125</name>
</gene>
<dbReference type="InterPro" id="IPR051397">
    <property type="entry name" value="Zn-ADH-like_protein"/>
</dbReference>
<evidence type="ECO:0000313" key="3">
    <source>
        <dbReference type="Proteomes" id="UP001595773"/>
    </source>
</evidence>
<feature type="domain" description="Enoyl reductase (ER)" evidence="1">
    <location>
        <begin position="17"/>
        <end position="343"/>
    </location>
</feature>